<dbReference type="HOGENOM" id="CLU_1272948_0_0_1"/>
<feature type="transmembrane region" description="Helical" evidence="1">
    <location>
        <begin position="44"/>
        <end position="74"/>
    </location>
</feature>
<gene>
    <name evidence="2" type="ORF">M408DRAFT_11469</name>
</gene>
<feature type="transmembrane region" description="Helical" evidence="1">
    <location>
        <begin position="118"/>
        <end position="139"/>
    </location>
</feature>
<keyword evidence="1" id="KW-1133">Transmembrane helix</keyword>
<sequence>MSRPDAGGLPSLAFFPLTTAIPTLEQPMGRLSFTLLPQSPSRALIAGLRIFWILLTCVAWRIVFSTVIAGHRLLSKDQVTELDRLLYNLTKHCESHLVWSCIVLLVGCVIGFLRDTNTLLGCILLILIAQCSTFIFDFLSCWSMYRILRSHGFNVIVMTCQTISKDTDLSRLCQGQAGFIATTLAIVGIIVWKLIGLSLIILTLLWLGFVLFDAEPLEEEEKKIGSLTEVQENFVPIETIEAQTGDIENKV</sequence>
<reference evidence="2 3" key="1">
    <citation type="submission" date="2014-04" db="EMBL/GenBank/DDBJ databases">
        <authorList>
            <consortium name="DOE Joint Genome Institute"/>
            <person name="Kuo A."/>
            <person name="Zuccaro A."/>
            <person name="Kohler A."/>
            <person name="Nagy L.G."/>
            <person name="Floudas D."/>
            <person name="Copeland A."/>
            <person name="Barry K.W."/>
            <person name="Cichocki N."/>
            <person name="Veneault-Fourrey C."/>
            <person name="LaButti K."/>
            <person name="Lindquist E.A."/>
            <person name="Lipzen A."/>
            <person name="Lundell T."/>
            <person name="Morin E."/>
            <person name="Murat C."/>
            <person name="Sun H."/>
            <person name="Tunlid A."/>
            <person name="Henrissat B."/>
            <person name="Grigoriev I.V."/>
            <person name="Hibbett D.S."/>
            <person name="Martin F."/>
            <person name="Nordberg H.P."/>
            <person name="Cantor M.N."/>
            <person name="Hua S.X."/>
        </authorList>
    </citation>
    <scope>NUCLEOTIDE SEQUENCE [LARGE SCALE GENOMIC DNA]</scope>
    <source>
        <strain evidence="2 3">MAFF 305830</strain>
    </source>
</reference>
<keyword evidence="1" id="KW-0472">Membrane</keyword>
<evidence type="ECO:0000256" key="1">
    <source>
        <dbReference type="SAM" id="Phobius"/>
    </source>
</evidence>
<name>A0A0C3AWA8_SERVB</name>
<dbReference type="Proteomes" id="UP000054097">
    <property type="component" value="Unassembled WGS sequence"/>
</dbReference>
<proteinExistence type="predicted"/>
<accession>A0A0C3AWA8</accession>
<feature type="transmembrane region" description="Helical" evidence="1">
    <location>
        <begin position="95"/>
        <end position="112"/>
    </location>
</feature>
<reference evidence="3" key="2">
    <citation type="submission" date="2015-01" db="EMBL/GenBank/DDBJ databases">
        <title>Evolutionary Origins and Diversification of the Mycorrhizal Mutualists.</title>
        <authorList>
            <consortium name="DOE Joint Genome Institute"/>
            <consortium name="Mycorrhizal Genomics Consortium"/>
            <person name="Kohler A."/>
            <person name="Kuo A."/>
            <person name="Nagy L.G."/>
            <person name="Floudas D."/>
            <person name="Copeland A."/>
            <person name="Barry K.W."/>
            <person name="Cichocki N."/>
            <person name="Veneault-Fourrey C."/>
            <person name="LaButti K."/>
            <person name="Lindquist E.A."/>
            <person name="Lipzen A."/>
            <person name="Lundell T."/>
            <person name="Morin E."/>
            <person name="Murat C."/>
            <person name="Riley R."/>
            <person name="Ohm R."/>
            <person name="Sun H."/>
            <person name="Tunlid A."/>
            <person name="Henrissat B."/>
            <person name="Grigoriev I.V."/>
            <person name="Hibbett D.S."/>
            <person name="Martin F."/>
        </authorList>
    </citation>
    <scope>NUCLEOTIDE SEQUENCE [LARGE SCALE GENOMIC DNA]</scope>
    <source>
        <strain evidence="3">MAFF 305830</strain>
    </source>
</reference>
<keyword evidence="1" id="KW-0812">Transmembrane</keyword>
<evidence type="ECO:0000313" key="2">
    <source>
        <dbReference type="EMBL" id="KIM23546.1"/>
    </source>
</evidence>
<dbReference type="EMBL" id="KN824335">
    <property type="protein sequence ID" value="KIM23546.1"/>
    <property type="molecule type" value="Genomic_DNA"/>
</dbReference>
<feature type="transmembrane region" description="Helical" evidence="1">
    <location>
        <begin position="179"/>
        <end position="212"/>
    </location>
</feature>
<protein>
    <submittedName>
        <fullName evidence="2">Uncharacterized protein</fullName>
    </submittedName>
</protein>
<organism evidence="2 3">
    <name type="scientific">Serendipita vermifera MAFF 305830</name>
    <dbReference type="NCBI Taxonomy" id="933852"/>
    <lineage>
        <taxon>Eukaryota</taxon>
        <taxon>Fungi</taxon>
        <taxon>Dikarya</taxon>
        <taxon>Basidiomycota</taxon>
        <taxon>Agaricomycotina</taxon>
        <taxon>Agaricomycetes</taxon>
        <taxon>Sebacinales</taxon>
        <taxon>Serendipitaceae</taxon>
        <taxon>Serendipita</taxon>
    </lineage>
</organism>
<keyword evidence="3" id="KW-1185">Reference proteome</keyword>
<dbReference type="AlphaFoldDB" id="A0A0C3AWA8"/>
<evidence type="ECO:0000313" key="3">
    <source>
        <dbReference type="Proteomes" id="UP000054097"/>
    </source>
</evidence>